<dbReference type="RefSeq" id="WP_230056496.1">
    <property type="nucleotide sequence ID" value="NZ_CAJHOE010000001.1"/>
</dbReference>
<proteinExistence type="predicted"/>
<evidence type="ECO:0000313" key="2">
    <source>
        <dbReference type="EMBL" id="CAD7287095.1"/>
    </source>
</evidence>
<dbReference type="InterPro" id="IPR007461">
    <property type="entry name" value="Ysc84_actin-binding"/>
</dbReference>
<dbReference type="Proteomes" id="UP000789359">
    <property type="component" value="Unassembled WGS sequence"/>
</dbReference>
<dbReference type="InterPro" id="IPR051702">
    <property type="entry name" value="SH3_domain_YSC84-like"/>
</dbReference>
<keyword evidence="3" id="KW-1185">Reference proteome</keyword>
<dbReference type="EMBL" id="CAJHOE010000001">
    <property type="protein sequence ID" value="CAD7287095.1"/>
    <property type="molecule type" value="Genomic_DNA"/>
</dbReference>
<dbReference type="PANTHER" id="PTHR15629">
    <property type="entry name" value="SH3YL1 PROTEIN"/>
    <property type="match status" value="1"/>
</dbReference>
<sequence>MKKILFILAFVVGLFGGEDLVLSSANSYQMVLRANPNAPTNALIKQSKAVIIFPSVKKIGFLVGGMGGNGVMITPVNSNEKEMYSVGISGGSFGLQVGYEDSSLVLFVLDENLVNDIKNGKFTIQADASFSFGDGGRAYNKTSDFKFTSSIYAYATNAGFFAGASFGGAVISHNDENLLQSGYAFEQLQNSLTNN</sequence>
<name>A0ABN7K880_9BACT</name>
<protein>
    <recommendedName>
        <fullName evidence="1">Ysc84 actin-binding domain-containing protein</fullName>
    </recommendedName>
</protein>
<evidence type="ECO:0000313" key="3">
    <source>
        <dbReference type="Proteomes" id="UP000789359"/>
    </source>
</evidence>
<organism evidence="2 3">
    <name type="scientific">Campylobacter suis</name>
    <dbReference type="NCBI Taxonomy" id="2790657"/>
    <lineage>
        <taxon>Bacteria</taxon>
        <taxon>Pseudomonadati</taxon>
        <taxon>Campylobacterota</taxon>
        <taxon>Epsilonproteobacteria</taxon>
        <taxon>Campylobacterales</taxon>
        <taxon>Campylobacteraceae</taxon>
        <taxon>Campylobacter</taxon>
    </lineage>
</organism>
<evidence type="ECO:0000259" key="1">
    <source>
        <dbReference type="Pfam" id="PF04366"/>
    </source>
</evidence>
<reference evidence="2 3" key="1">
    <citation type="submission" date="2020-11" db="EMBL/GenBank/DDBJ databases">
        <authorList>
            <person name="Peeters C."/>
        </authorList>
    </citation>
    <scope>NUCLEOTIDE SEQUENCE [LARGE SCALE GENOMIC DNA]</scope>
    <source>
        <strain evidence="2 3">LMG 8286</strain>
    </source>
</reference>
<dbReference type="Pfam" id="PF04366">
    <property type="entry name" value="Ysc84"/>
    <property type="match status" value="1"/>
</dbReference>
<dbReference type="CDD" id="cd11524">
    <property type="entry name" value="SYLF"/>
    <property type="match status" value="1"/>
</dbReference>
<gene>
    <name evidence="2" type="ORF">LMG8286_00726</name>
</gene>
<accession>A0ABN7K880</accession>
<feature type="domain" description="Ysc84 actin-binding" evidence="1">
    <location>
        <begin position="90"/>
        <end position="176"/>
    </location>
</feature>
<comment type="caution">
    <text evidence="2">The sequence shown here is derived from an EMBL/GenBank/DDBJ whole genome shotgun (WGS) entry which is preliminary data.</text>
</comment>
<dbReference type="PANTHER" id="PTHR15629:SF2">
    <property type="entry name" value="SH3 DOMAIN-CONTAINING YSC84-LIKE PROTEIN 1"/>
    <property type="match status" value="1"/>
</dbReference>